<gene>
    <name evidence="1" type="ORF">GMARGA_LOCUS33783</name>
</gene>
<evidence type="ECO:0000313" key="2">
    <source>
        <dbReference type="Proteomes" id="UP000789901"/>
    </source>
</evidence>
<reference evidence="1 2" key="1">
    <citation type="submission" date="2021-06" db="EMBL/GenBank/DDBJ databases">
        <authorList>
            <person name="Kallberg Y."/>
            <person name="Tangrot J."/>
            <person name="Rosling A."/>
        </authorList>
    </citation>
    <scope>NUCLEOTIDE SEQUENCE [LARGE SCALE GENOMIC DNA]</scope>
    <source>
        <strain evidence="1 2">120-4 pot B 10/14</strain>
    </source>
</reference>
<dbReference type="Proteomes" id="UP000789901">
    <property type="component" value="Unassembled WGS sequence"/>
</dbReference>
<comment type="caution">
    <text evidence="1">The sequence shown here is derived from an EMBL/GenBank/DDBJ whole genome shotgun (WGS) entry which is preliminary data.</text>
</comment>
<evidence type="ECO:0000313" key="1">
    <source>
        <dbReference type="EMBL" id="CAG8838046.1"/>
    </source>
</evidence>
<keyword evidence="2" id="KW-1185">Reference proteome</keyword>
<accession>A0ABN7WQK1</accession>
<dbReference type="EMBL" id="CAJVQB010057168">
    <property type="protein sequence ID" value="CAG8838046.1"/>
    <property type="molecule type" value="Genomic_DNA"/>
</dbReference>
<proteinExistence type="predicted"/>
<organism evidence="1 2">
    <name type="scientific">Gigaspora margarita</name>
    <dbReference type="NCBI Taxonomy" id="4874"/>
    <lineage>
        <taxon>Eukaryota</taxon>
        <taxon>Fungi</taxon>
        <taxon>Fungi incertae sedis</taxon>
        <taxon>Mucoromycota</taxon>
        <taxon>Glomeromycotina</taxon>
        <taxon>Glomeromycetes</taxon>
        <taxon>Diversisporales</taxon>
        <taxon>Gigasporaceae</taxon>
        <taxon>Gigaspora</taxon>
    </lineage>
</organism>
<protein>
    <submittedName>
        <fullName evidence="1">8900_t:CDS:1</fullName>
    </submittedName>
</protein>
<name>A0ABN7WQK1_GIGMA</name>
<feature type="non-terminal residue" evidence="1">
    <location>
        <position position="1"/>
    </location>
</feature>
<sequence>DTPIEFIINNSNDESIFTKSNTSIYSVSSTHSSQINMLSKGSRQFSFEITNMLLIGENEKTTQAQIRNMKSVAQEKSLSGKTEINTSFLKPYKNTIQSEKKLDRK</sequence>